<dbReference type="AlphaFoldDB" id="A0A5J4LBI9"/>
<dbReference type="InterPro" id="IPR035965">
    <property type="entry name" value="PAS-like_dom_sf"/>
</dbReference>
<protein>
    <recommendedName>
        <fullName evidence="2">PAS domain-containing protein</fullName>
    </recommendedName>
</protein>
<evidence type="ECO:0000256" key="1">
    <source>
        <dbReference type="SAM" id="MobiDB-lite"/>
    </source>
</evidence>
<organism evidence="3 4">
    <name type="scientific">Streptomyces angustmyceticus</name>
    <dbReference type="NCBI Taxonomy" id="285578"/>
    <lineage>
        <taxon>Bacteria</taxon>
        <taxon>Bacillati</taxon>
        <taxon>Actinomycetota</taxon>
        <taxon>Actinomycetes</taxon>
        <taxon>Kitasatosporales</taxon>
        <taxon>Streptomycetaceae</taxon>
        <taxon>Streptomyces</taxon>
    </lineage>
</organism>
<dbReference type="GeneID" id="96750532"/>
<dbReference type="Gene3D" id="3.30.450.20">
    <property type="entry name" value="PAS domain"/>
    <property type="match status" value="1"/>
</dbReference>
<reference evidence="3 4" key="1">
    <citation type="submission" date="2019-10" db="EMBL/GenBank/DDBJ databases">
        <title>Whole genome shotgun sequence of Streptomyces angustmyceticus NBRC 3934.</title>
        <authorList>
            <person name="Hosoyama A."/>
            <person name="Ichikawa N."/>
            <person name="Kimura A."/>
            <person name="Kitahashi Y."/>
            <person name="Komaki H."/>
            <person name="Uohara A."/>
        </authorList>
    </citation>
    <scope>NUCLEOTIDE SEQUENCE [LARGE SCALE GENOMIC DNA]</scope>
    <source>
        <strain evidence="3 4">NBRC 3934</strain>
    </source>
</reference>
<accession>A0A5J4LBI9</accession>
<proteinExistence type="predicted"/>
<evidence type="ECO:0000259" key="2">
    <source>
        <dbReference type="PROSITE" id="PS50112"/>
    </source>
</evidence>
<evidence type="ECO:0000313" key="3">
    <source>
        <dbReference type="EMBL" id="GES28939.1"/>
    </source>
</evidence>
<dbReference type="EMBL" id="BLAG01000005">
    <property type="protein sequence ID" value="GES28939.1"/>
    <property type="molecule type" value="Genomic_DNA"/>
</dbReference>
<feature type="domain" description="PAS" evidence="2">
    <location>
        <begin position="30"/>
        <end position="59"/>
    </location>
</feature>
<evidence type="ECO:0000313" key="4">
    <source>
        <dbReference type="Proteomes" id="UP000325598"/>
    </source>
</evidence>
<dbReference type="Proteomes" id="UP000325598">
    <property type="component" value="Unassembled WGS sequence"/>
</dbReference>
<feature type="region of interest" description="Disordered" evidence="1">
    <location>
        <begin position="73"/>
        <end position="94"/>
    </location>
</feature>
<comment type="caution">
    <text evidence="3">The sequence shown here is derived from an EMBL/GenBank/DDBJ whole genome shotgun (WGS) entry which is preliminary data.</text>
</comment>
<gene>
    <name evidence="3" type="ORF">San01_14260</name>
</gene>
<dbReference type="InterPro" id="IPR000014">
    <property type="entry name" value="PAS"/>
</dbReference>
<dbReference type="CDD" id="cd00130">
    <property type="entry name" value="PAS"/>
    <property type="match status" value="1"/>
</dbReference>
<dbReference type="PROSITE" id="PS50112">
    <property type="entry name" value="PAS"/>
    <property type="match status" value="1"/>
</dbReference>
<keyword evidence="4" id="KW-1185">Reference proteome</keyword>
<dbReference type="OrthoDB" id="118142at2"/>
<dbReference type="RefSeq" id="WP_086720893.1">
    <property type="nucleotide sequence ID" value="NZ_BLAG01000005.1"/>
</dbReference>
<sequence>MERGPSNGDDPTLAAPVPRDAVPARIPLAVVVVGADGRIAHWSSGAHRLFGSTPEEAVGAPAVDLMPVTGALGDKGWDGRTSGPGTGSGYDECNGPGGEDTWSCGVCPTAGRARMAAAGTGPVDLLWWAYPLVGPGAGRILVLAVAADRLPGEGATGNGAGPERFAPAFGPHTEVPGAADLARRLPEILPAISPRESARIVARILELGCPVLEVSLQERFPVTLD</sequence>
<name>A0A5J4LBI9_9ACTN</name>
<dbReference type="SUPFAM" id="SSF55785">
    <property type="entry name" value="PYP-like sensor domain (PAS domain)"/>
    <property type="match status" value="1"/>
</dbReference>